<dbReference type="STRING" id="337451.A0A443P8L3"/>
<evidence type="ECO:0000256" key="3">
    <source>
        <dbReference type="RuleBase" id="RU003718"/>
    </source>
</evidence>
<dbReference type="InterPro" id="IPR002213">
    <property type="entry name" value="UDP_glucos_trans"/>
</dbReference>
<evidence type="ECO:0000256" key="1">
    <source>
        <dbReference type="ARBA" id="ARBA00009995"/>
    </source>
</evidence>
<comment type="caution">
    <text evidence="5">The sequence shown here is derived from an EMBL/GenBank/DDBJ whole genome shotgun (WGS) entry which is preliminary data.</text>
</comment>
<comment type="similarity">
    <text evidence="1 3">Belongs to the UDP-glycosyltransferase family.</text>
</comment>
<dbReference type="EMBL" id="QPKB01000006">
    <property type="protein sequence ID" value="RWR87133.1"/>
    <property type="molecule type" value="Genomic_DNA"/>
</dbReference>
<sequence length="478" mass="52669">MNGQELHVAMLPWFAFGHISPFVQLSNKLSLHGIKISFLCPPSTIQRIRSSLHSPHLINIIPLTIPAVDGLPPGIETTDQMTPHMAELIKKAVDSMKPQIAALLSSLRPHLILFDFGLNWIPSVAAPLQIKTLFFSVFSALSTAYGTVPARLSPPSHNPPTVDDLKLPPPGFPASTSTARLSTHEARDLTYIFKRFDGPSIFERVGACMEGCTGIVMKTCMEMEAAYVNFVKTQFRKPVLLAGPVVAGRPVGDLDRRWADWLDKFPEKSVVYCSFGSETFLGDDQIKELVLALEMTGAPFLVALNFPSGENSGDIAGHLPEGFQERVKDRGIVHVGWVQQLHILAHVSVGCYVCHAGLSSITEAVVNDCQLVLVPQKGDQFMNARLVAGDLKAGVEVDRDDDNGFFRREDLCEAIEMVMKKAAEEPGKTIRENHRKVREFLSDEETHERFTREFVEKMKEIAFGGGGGGNEDLKKVIS</sequence>
<evidence type="ECO:0000256" key="2">
    <source>
        <dbReference type="ARBA" id="ARBA00022679"/>
    </source>
</evidence>
<evidence type="ECO:0000256" key="4">
    <source>
        <dbReference type="RuleBase" id="RU362057"/>
    </source>
</evidence>
<dbReference type="PANTHER" id="PTHR48049">
    <property type="entry name" value="GLYCOSYLTRANSFERASE"/>
    <property type="match status" value="1"/>
</dbReference>
<dbReference type="Pfam" id="PF00201">
    <property type="entry name" value="UDPGT"/>
    <property type="match status" value="1"/>
</dbReference>
<dbReference type="CDD" id="cd03784">
    <property type="entry name" value="GT1_Gtf-like"/>
    <property type="match status" value="1"/>
</dbReference>
<dbReference type="SUPFAM" id="SSF53756">
    <property type="entry name" value="UDP-Glycosyltransferase/glycogen phosphorylase"/>
    <property type="match status" value="1"/>
</dbReference>
<keyword evidence="3" id="KW-0328">Glycosyltransferase</keyword>
<dbReference type="InterPro" id="IPR050481">
    <property type="entry name" value="UDP-glycosyltransf_plant"/>
</dbReference>
<dbReference type="Gene3D" id="3.40.50.2000">
    <property type="entry name" value="Glycogen Phosphorylase B"/>
    <property type="match status" value="2"/>
</dbReference>
<evidence type="ECO:0000313" key="5">
    <source>
        <dbReference type="EMBL" id="RWR87133.1"/>
    </source>
</evidence>
<dbReference type="InterPro" id="IPR035595">
    <property type="entry name" value="UDP_glycos_trans_CS"/>
</dbReference>
<reference evidence="5 6" key="1">
    <citation type="journal article" date="2019" name="Nat. Plants">
        <title>Stout camphor tree genome fills gaps in understanding of flowering plant genome evolution.</title>
        <authorList>
            <person name="Chaw S.M."/>
            <person name="Liu Y.C."/>
            <person name="Wu Y.W."/>
            <person name="Wang H.Y."/>
            <person name="Lin C.I."/>
            <person name="Wu C.S."/>
            <person name="Ke H.M."/>
            <person name="Chang L.Y."/>
            <person name="Hsu C.Y."/>
            <person name="Yang H.T."/>
            <person name="Sudianto E."/>
            <person name="Hsu M.H."/>
            <person name="Wu K.P."/>
            <person name="Wang L.N."/>
            <person name="Leebens-Mack J.H."/>
            <person name="Tsai I.J."/>
        </authorList>
    </citation>
    <scope>NUCLEOTIDE SEQUENCE [LARGE SCALE GENOMIC DNA]</scope>
    <source>
        <strain evidence="6">cv. Chaw 1501</strain>
        <tissue evidence="5">Young leaves</tissue>
    </source>
</reference>
<dbReference type="Proteomes" id="UP000283530">
    <property type="component" value="Unassembled WGS sequence"/>
</dbReference>
<name>A0A443P8L3_9MAGN</name>
<gene>
    <name evidence="5" type="ORF">CKAN_01606500</name>
</gene>
<dbReference type="GO" id="GO:0035251">
    <property type="term" value="F:UDP-glucosyltransferase activity"/>
    <property type="evidence" value="ECO:0007669"/>
    <property type="project" value="InterPro"/>
</dbReference>
<dbReference type="PANTHER" id="PTHR48049:SF84">
    <property type="entry name" value="UDP-GLYCOSYLTRANSFERASE 79A6"/>
    <property type="match status" value="1"/>
</dbReference>
<accession>A0A443P8L3</accession>
<dbReference type="FunFam" id="3.40.50.2000:FF:000037">
    <property type="entry name" value="Glycosyltransferase"/>
    <property type="match status" value="1"/>
</dbReference>
<dbReference type="AlphaFoldDB" id="A0A443P8L3"/>
<keyword evidence="6" id="KW-1185">Reference proteome</keyword>
<dbReference type="OrthoDB" id="5835829at2759"/>
<organism evidence="5 6">
    <name type="scientific">Cinnamomum micranthum f. kanehirae</name>
    <dbReference type="NCBI Taxonomy" id="337451"/>
    <lineage>
        <taxon>Eukaryota</taxon>
        <taxon>Viridiplantae</taxon>
        <taxon>Streptophyta</taxon>
        <taxon>Embryophyta</taxon>
        <taxon>Tracheophyta</taxon>
        <taxon>Spermatophyta</taxon>
        <taxon>Magnoliopsida</taxon>
        <taxon>Magnoliidae</taxon>
        <taxon>Laurales</taxon>
        <taxon>Lauraceae</taxon>
        <taxon>Cinnamomum</taxon>
    </lineage>
</organism>
<dbReference type="PROSITE" id="PS00375">
    <property type="entry name" value="UDPGT"/>
    <property type="match status" value="1"/>
</dbReference>
<proteinExistence type="inferred from homology"/>
<evidence type="ECO:0000313" key="6">
    <source>
        <dbReference type="Proteomes" id="UP000283530"/>
    </source>
</evidence>
<keyword evidence="2 3" id="KW-0808">Transferase</keyword>
<protein>
    <recommendedName>
        <fullName evidence="4">Glycosyltransferase</fullName>
        <ecNumber evidence="4">2.4.1.-</ecNumber>
    </recommendedName>
</protein>
<dbReference type="EC" id="2.4.1.-" evidence="4"/>